<dbReference type="InterPro" id="IPR000971">
    <property type="entry name" value="Globin"/>
</dbReference>
<feature type="domain" description="Globin" evidence="1">
    <location>
        <begin position="51"/>
        <end position="124"/>
    </location>
</feature>
<organism evidence="2">
    <name type="scientific">marine sediment metagenome</name>
    <dbReference type="NCBI Taxonomy" id="412755"/>
    <lineage>
        <taxon>unclassified sequences</taxon>
        <taxon>metagenomes</taxon>
        <taxon>ecological metagenomes</taxon>
    </lineage>
</organism>
<protein>
    <recommendedName>
        <fullName evidence="1">Globin domain-containing protein</fullName>
    </recommendedName>
</protein>
<name>A0A0F9V3J2_9ZZZZ</name>
<dbReference type="InterPro" id="IPR044399">
    <property type="entry name" value="Mb-like_M"/>
</dbReference>
<dbReference type="GO" id="GO:0019825">
    <property type="term" value="F:oxygen binding"/>
    <property type="evidence" value="ECO:0007669"/>
    <property type="project" value="InterPro"/>
</dbReference>
<dbReference type="CDD" id="cd01040">
    <property type="entry name" value="Mb-like"/>
    <property type="match status" value="1"/>
</dbReference>
<dbReference type="Gene3D" id="1.10.490.10">
    <property type="entry name" value="Globins"/>
    <property type="match status" value="1"/>
</dbReference>
<proteinExistence type="predicted"/>
<dbReference type="AlphaFoldDB" id="A0A0F9V3J2"/>
<gene>
    <name evidence="2" type="ORF">LCGC14_0531730</name>
</gene>
<dbReference type="EMBL" id="LAZR01000695">
    <property type="protein sequence ID" value="KKN60458.1"/>
    <property type="molecule type" value="Genomic_DNA"/>
</dbReference>
<evidence type="ECO:0000259" key="1">
    <source>
        <dbReference type="Pfam" id="PF00042"/>
    </source>
</evidence>
<accession>A0A0F9V3J2</accession>
<dbReference type="GO" id="GO:0020037">
    <property type="term" value="F:heme binding"/>
    <property type="evidence" value="ECO:0007669"/>
    <property type="project" value="InterPro"/>
</dbReference>
<sequence length="153" mass="17547">MNQQQSALLNNLTIIKPNFHAFTARFHSKLAESSIEMNYPTALQFNEKSFTLFCVLERIVKHLDKPASVAPFLAHHLMYLKKSSVSQNDIALLSDAFYETLKEHLGKHFNAESQLAWKKALRYFESFAGNVLFNVSNVVSLQQKMLQKQSNKL</sequence>
<dbReference type="InterPro" id="IPR012292">
    <property type="entry name" value="Globin/Proto"/>
</dbReference>
<comment type="caution">
    <text evidence="2">The sequence shown here is derived from an EMBL/GenBank/DDBJ whole genome shotgun (WGS) entry which is preliminary data.</text>
</comment>
<evidence type="ECO:0000313" key="2">
    <source>
        <dbReference type="EMBL" id="KKN60458.1"/>
    </source>
</evidence>
<reference evidence="2" key="1">
    <citation type="journal article" date="2015" name="Nature">
        <title>Complex archaea that bridge the gap between prokaryotes and eukaryotes.</title>
        <authorList>
            <person name="Spang A."/>
            <person name="Saw J.H."/>
            <person name="Jorgensen S.L."/>
            <person name="Zaremba-Niedzwiedzka K."/>
            <person name="Martijn J."/>
            <person name="Lind A.E."/>
            <person name="van Eijk R."/>
            <person name="Schleper C."/>
            <person name="Guy L."/>
            <person name="Ettema T.J."/>
        </authorList>
    </citation>
    <scope>NUCLEOTIDE SEQUENCE</scope>
</reference>
<dbReference type="Pfam" id="PF00042">
    <property type="entry name" value="Globin"/>
    <property type="match status" value="1"/>
</dbReference>
<dbReference type="InterPro" id="IPR009050">
    <property type="entry name" value="Globin-like_sf"/>
</dbReference>
<dbReference type="SUPFAM" id="SSF46458">
    <property type="entry name" value="Globin-like"/>
    <property type="match status" value="1"/>
</dbReference>